<dbReference type="EMBL" id="DVJJ01000112">
    <property type="protein sequence ID" value="HIS65176.1"/>
    <property type="molecule type" value="Genomic_DNA"/>
</dbReference>
<name>A0A9D1FBA6_9FIRM</name>
<dbReference type="Pfam" id="PF00881">
    <property type="entry name" value="Nitroreductase"/>
    <property type="match status" value="1"/>
</dbReference>
<gene>
    <name evidence="3" type="ORF">IAA83_07395</name>
</gene>
<proteinExistence type="predicted"/>
<dbReference type="InterPro" id="IPR000415">
    <property type="entry name" value="Nitroreductase-like"/>
</dbReference>
<dbReference type="SUPFAM" id="SSF55469">
    <property type="entry name" value="FMN-dependent nitroreductase-like"/>
    <property type="match status" value="1"/>
</dbReference>
<dbReference type="PANTHER" id="PTHR23026">
    <property type="entry name" value="NADPH NITROREDUCTASE"/>
    <property type="match status" value="1"/>
</dbReference>
<dbReference type="CDD" id="cd02136">
    <property type="entry name" value="PnbA_NfnB-like"/>
    <property type="match status" value="1"/>
</dbReference>
<sequence length="172" mass="19071">MNETMKTILSRRSCRNFMGRQLEDEILNPILEAGTWAASGMGKQSARMVVIQDEKLREKFRRMNAAIQGRDGDPFYGAPTIVLVLADSTVHTWAEDGSLVIGNLMLAAESLGVGSCWIHRAREMFDSDEGKAMLKEWGIPETYRGVGHCALGYAAAPAPAYKPRREDAILRL</sequence>
<protein>
    <submittedName>
        <fullName evidence="3">Nitroreductase</fullName>
    </submittedName>
</protein>
<dbReference type="Gene3D" id="3.40.109.10">
    <property type="entry name" value="NADH Oxidase"/>
    <property type="match status" value="1"/>
</dbReference>
<evidence type="ECO:0000256" key="1">
    <source>
        <dbReference type="ARBA" id="ARBA00023027"/>
    </source>
</evidence>
<keyword evidence="1" id="KW-0520">NAD</keyword>
<feature type="domain" description="Nitroreductase" evidence="2">
    <location>
        <begin position="8"/>
        <end position="153"/>
    </location>
</feature>
<reference evidence="3" key="2">
    <citation type="journal article" date="2021" name="PeerJ">
        <title>Extensive microbial diversity within the chicken gut microbiome revealed by metagenomics and culture.</title>
        <authorList>
            <person name="Gilroy R."/>
            <person name="Ravi A."/>
            <person name="Getino M."/>
            <person name="Pursley I."/>
            <person name="Horton D.L."/>
            <person name="Alikhan N.F."/>
            <person name="Baker D."/>
            <person name="Gharbi K."/>
            <person name="Hall N."/>
            <person name="Watson M."/>
            <person name="Adriaenssens E.M."/>
            <person name="Foster-Nyarko E."/>
            <person name="Jarju S."/>
            <person name="Secka A."/>
            <person name="Antonio M."/>
            <person name="Oren A."/>
            <person name="Chaudhuri R.R."/>
            <person name="La Ragione R."/>
            <person name="Hildebrand F."/>
            <person name="Pallen M.J."/>
        </authorList>
    </citation>
    <scope>NUCLEOTIDE SEQUENCE</scope>
    <source>
        <strain evidence="3">ChiBcec16-1751</strain>
    </source>
</reference>
<dbReference type="InterPro" id="IPR050627">
    <property type="entry name" value="Nitroreductase/BluB"/>
</dbReference>
<organism evidence="3 4">
    <name type="scientific">Candidatus Avoscillospira avistercoris</name>
    <dbReference type="NCBI Taxonomy" id="2840707"/>
    <lineage>
        <taxon>Bacteria</taxon>
        <taxon>Bacillati</taxon>
        <taxon>Bacillota</taxon>
        <taxon>Clostridia</taxon>
        <taxon>Eubacteriales</taxon>
        <taxon>Oscillospiraceae</taxon>
        <taxon>Oscillospiraceae incertae sedis</taxon>
        <taxon>Candidatus Avoscillospira</taxon>
    </lineage>
</organism>
<dbReference type="GO" id="GO:0005829">
    <property type="term" value="C:cytosol"/>
    <property type="evidence" value="ECO:0007669"/>
    <property type="project" value="TreeGrafter"/>
</dbReference>
<dbReference type="GO" id="GO:0046256">
    <property type="term" value="P:2,4,6-trinitrotoluene catabolic process"/>
    <property type="evidence" value="ECO:0007669"/>
    <property type="project" value="TreeGrafter"/>
</dbReference>
<reference evidence="3" key="1">
    <citation type="submission" date="2020-10" db="EMBL/GenBank/DDBJ databases">
        <authorList>
            <person name="Gilroy R."/>
        </authorList>
    </citation>
    <scope>NUCLEOTIDE SEQUENCE</scope>
    <source>
        <strain evidence="3">ChiBcec16-1751</strain>
    </source>
</reference>
<evidence type="ECO:0000313" key="4">
    <source>
        <dbReference type="Proteomes" id="UP000886741"/>
    </source>
</evidence>
<dbReference type="Proteomes" id="UP000886741">
    <property type="component" value="Unassembled WGS sequence"/>
</dbReference>
<comment type="caution">
    <text evidence="3">The sequence shown here is derived from an EMBL/GenBank/DDBJ whole genome shotgun (WGS) entry which is preliminary data.</text>
</comment>
<dbReference type="PANTHER" id="PTHR23026:SF125">
    <property type="entry name" value="OXYGEN-INSENSITIVE NAD(P)H NITROREDUCTASE"/>
    <property type="match status" value="1"/>
</dbReference>
<accession>A0A9D1FBA6</accession>
<dbReference type="AlphaFoldDB" id="A0A9D1FBA6"/>
<evidence type="ECO:0000259" key="2">
    <source>
        <dbReference type="Pfam" id="PF00881"/>
    </source>
</evidence>
<dbReference type="InterPro" id="IPR029479">
    <property type="entry name" value="Nitroreductase"/>
</dbReference>
<evidence type="ECO:0000313" key="3">
    <source>
        <dbReference type="EMBL" id="HIS65176.1"/>
    </source>
</evidence>
<dbReference type="GO" id="GO:0046857">
    <property type="term" value="F:oxidoreductase activity, acting on other nitrogenous compounds as donors, with NAD or NADP as acceptor"/>
    <property type="evidence" value="ECO:0007669"/>
    <property type="project" value="TreeGrafter"/>
</dbReference>